<dbReference type="EMBL" id="JAGEMK010000006">
    <property type="protein sequence ID" value="MBO1752468.1"/>
    <property type="molecule type" value="Genomic_DNA"/>
</dbReference>
<dbReference type="Proteomes" id="UP000664209">
    <property type="component" value="Unassembled WGS sequence"/>
</dbReference>
<proteinExistence type="predicted"/>
<protein>
    <submittedName>
        <fullName evidence="1">DUF4862 family protein</fullName>
    </submittedName>
</protein>
<accession>A0A939RWB3</accession>
<sequence length="300" mass="31530">MAPGDPAEEAELYAAVRDLPIAGLEAPLLPEDHGLLSPAWRERNLDPAWDLLVTCIPTVMHRLGDGDRYGLASTDHAAREAALADVARARDLARTLAEEQGRPVVTGIQVHSAPGPGRGSLDSLRRSLTTLAGWDLAGARLLLEHCDARVEGQDAAKGFLTLDEEIATLEALGPDARIGLSINWGRSAIEGRSAQTPVDHARAARDARLLGALVLSGAADTETAWGPAWSDAHIPPRGPHPALARSSGSLLDVEQVRRTLVAAGPVPVAVKVAVRPSTATVDERVAVARASLALLEDARG</sequence>
<reference evidence="1" key="1">
    <citation type="submission" date="2021-03" db="EMBL/GenBank/DDBJ databases">
        <title>Actinotalea soli sp. nov., isolated from soil.</title>
        <authorList>
            <person name="Ping W."/>
            <person name="Zhang J."/>
        </authorList>
    </citation>
    <scope>NUCLEOTIDE SEQUENCE</scope>
    <source>
        <strain evidence="1">BY-33</strain>
    </source>
</reference>
<comment type="caution">
    <text evidence="1">The sequence shown here is derived from an EMBL/GenBank/DDBJ whole genome shotgun (WGS) entry which is preliminary data.</text>
</comment>
<evidence type="ECO:0000313" key="2">
    <source>
        <dbReference type="Proteomes" id="UP000664209"/>
    </source>
</evidence>
<gene>
    <name evidence="1" type="ORF">J4G33_11715</name>
</gene>
<dbReference type="InterPro" id="IPR032344">
    <property type="entry name" value="DUF4862"/>
</dbReference>
<name>A0A939RWB3_9CELL</name>
<dbReference type="InterPro" id="IPR036237">
    <property type="entry name" value="Xyl_isomerase-like_sf"/>
</dbReference>
<dbReference type="AlphaFoldDB" id="A0A939RWB3"/>
<organism evidence="1 2">
    <name type="scientific">Actinotalea soli</name>
    <dbReference type="NCBI Taxonomy" id="2819234"/>
    <lineage>
        <taxon>Bacteria</taxon>
        <taxon>Bacillati</taxon>
        <taxon>Actinomycetota</taxon>
        <taxon>Actinomycetes</taxon>
        <taxon>Micrococcales</taxon>
        <taxon>Cellulomonadaceae</taxon>
        <taxon>Actinotalea</taxon>
    </lineage>
</organism>
<evidence type="ECO:0000313" key="1">
    <source>
        <dbReference type="EMBL" id="MBO1752468.1"/>
    </source>
</evidence>
<dbReference type="SUPFAM" id="SSF51658">
    <property type="entry name" value="Xylose isomerase-like"/>
    <property type="match status" value="1"/>
</dbReference>
<dbReference type="Pfam" id="PF16154">
    <property type="entry name" value="DUF4862"/>
    <property type="match status" value="1"/>
</dbReference>
<keyword evidence="2" id="KW-1185">Reference proteome</keyword>